<name>A0A2T1GF11_9CYAN</name>
<keyword evidence="2" id="KW-1185">Reference proteome</keyword>
<dbReference type="OrthoDB" id="425633at2"/>
<dbReference type="RefSeq" id="WP_106305108.1">
    <property type="nucleotide sequence ID" value="NZ_PVWO01000142.1"/>
</dbReference>
<gene>
    <name evidence="1" type="ORF">C7B77_12820</name>
</gene>
<dbReference type="Proteomes" id="UP000238937">
    <property type="component" value="Unassembled WGS sequence"/>
</dbReference>
<dbReference type="AlphaFoldDB" id="A0A2T1GF11"/>
<reference evidence="1 2" key="1">
    <citation type="submission" date="2018-03" db="EMBL/GenBank/DDBJ databases">
        <title>The ancient ancestry and fast evolution of plastids.</title>
        <authorList>
            <person name="Moore K.R."/>
            <person name="Magnabosco C."/>
            <person name="Momper L."/>
            <person name="Gold D.A."/>
            <person name="Bosak T."/>
            <person name="Fournier G.P."/>
        </authorList>
    </citation>
    <scope>NUCLEOTIDE SEQUENCE [LARGE SCALE GENOMIC DNA]</scope>
    <source>
        <strain evidence="1 2">CCALA 037</strain>
    </source>
</reference>
<accession>A0A2T1GF11</accession>
<proteinExistence type="predicted"/>
<comment type="caution">
    <text evidence="1">The sequence shown here is derived from an EMBL/GenBank/DDBJ whole genome shotgun (WGS) entry which is preliminary data.</text>
</comment>
<protein>
    <submittedName>
        <fullName evidence="1">Uncharacterized protein</fullName>
    </submittedName>
</protein>
<sequence>MSKTYKLKYTQIGNGKGFRIPAEFYRDRPEFAADGWIEVISDNTAIVRIEPTVDDKDEEEDNDLMMRLFLDFALNESLKKGNLHAYTTEEAARDMELITGVELDDE</sequence>
<organism evidence="1 2">
    <name type="scientific">Chamaesiphon polymorphus CCALA 037</name>
    <dbReference type="NCBI Taxonomy" id="2107692"/>
    <lineage>
        <taxon>Bacteria</taxon>
        <taxon>Bacillati</taxon>
        <taxon>Cyanobacteriota</taxon>
        <taxon>Cyanophyceae</taxon>
        <taxon>Gomontiellales</taxon>
        <taxon>Chamaesiphonaceae</taxon>
        <taxon>Chamaesiphon</taxon>
    </lineage>
</organism>
<evidence type="ECO:0000313" key="1">
    <source>
        <dbReference type="EMBL" id="PSB56156.1"/>
    </source>
</evidence>
<dbReference type="EMBL" id="PVWO01000142">
    <property type="protein sequence ID" value="PSB56156.1"/>
    <property type="molecule type" value="Genomic_DNA"/>
</dbReference>
<evidence type="ECO:0000313" key="2">
    <source>
        <dbReference type="Proteomes" id="UP000238937"/>
    </source>
</evidence>